<dbReference type="PANTHER" id="PTHR22726:SF1">
    <property type="entry name" value="METALLOENDOPEPTIDASE OMA1, MITOCHONDRIAL"/>
    <property type="match status" value="1"/>
</dbReference>
<evidence type="ECO:0000256" key="5">
    <source>
        <dbReference type="ARBA" id="ARBA00023049"/>
    </source>
</evidence>
<proteinExistence type="inferred from homology"/>
<evidence type="ECO:0000256" key="7">
    <source>
        <dbReference type="SAM" id="SignalP"/>
    </source>
</evidence>
<evidence type="ECO:0000256" key="2">
    <source>
        <dbReference type="ARBA" id="ARBA00022723"/>
    </source>
</evidence>
<evidence type="ECO:0000313" key="10">
    <source>
        <dbReference type="Proteomes" id="UP000295064"/>
    </source>
</evidence>
<dbReference type="EMBL" id="SNWX01000003">
    <property type="protein sequence ID" value="TDO94338.1"/>
    <property type="molecule type" value="Genomic_DNA"/>
</dbReference>
<feature type="domain" description="Peptidase M48" evidence="8">
    <location>
        <begin position="67"/>
        <end position="235"/>
    </location>
</feature>
<gene>
    <name evidence="9" type="ORF">DFR79_10316</name>
</gene>
<keyword evidence="7" id="KW-0732">Signal</keyword>
<feature type="signal peptide" evidence="7">
    <location>
        <begin position="1"/>
        <end position="27"/>
    </location>
</feature>
<dbReference type="Gene3D" id="3.30.2010.10">
    <property type="entry name" value="Metalloproteases ('zincins'), catalytic domain"/>
    <property type="match status" value="1"/>
</dbReference>
<dbReference type="GO" id="GO:0004222">
    <property type="term" value="F:metalloendopeptidase activity"/>
    <property type="evidence" value="ECO:0007669"/>
    <property type="project" value="InterPro"/>
</dbReference>
<organism evidence="9 10">
    <name type="scientific">Halanaerobium saccharolyticum</name>
    <dbReference type="NCBI Taxonomy" id="43595"/>
    <lineage>
        <taxon>Bacteria</taxon>
        <taxon>Bacillati</taxon>
        <taxon>Bacillota</taxon>
        <taxon>Clostridia</taxon>
        <taxon>Halanaerobiales</taxon>
        <taxon>Halanaerobiaceae</taxon>
        <taxon>Halanaerobium</taxon>
    </lineage>
</organism>
<reference evidence="9 10" key="1">
    <citation type="submission" date="2019-03" db="EMBL/GenBank/DDBJ databases">
        <title>Subsurface microbial communities from deep shales in Ohio and West Virginia, USA.</title>
        <authorList>
            <person name="Wrighton K."/>
        </authorList>
    </citation>
    <scope>NUCLEOTIDE SEQUENCE [LARGE SCALE GENOMIC DNA]</scope>
    <source>
        <strain evidence="9 10">MA284_T2</strain>
    </source>
</reference>
<protein>
    <submittedName>
        <fullName evidence="9">Peptidase M48-like protein</fullName>
    </submittedName>
</protein>
<dbReference type="CDD" id="cd07324">
    <property type="entry name" value="M48C_Oma1-like"/>
    <property type="match status" value="1"/>
</dbReference>
<evidence type="ECO:0000256" key="3">
    <source>
        <dbReference type="ARBA" id="ARBA00022801"/>
    </source>
</evidence>
<keyword evidence="5 6" id="KW-0482">Metalloprotease</keyword>
<evidence type="ECO:0000256" key="4">
    <source>
        <dbReference type="ARBA" id="ARBA00022833"/>
    </source>
</evidence>
<name>A0A4R6LZK7_9FIRM</name>
<dbReference type="GO" id="GO:0051603">
    <property type="term" value="P:proteolysis involved in protein catabolic process"/>
    <property type="evidence" value="ECO:0007669"/>
    <property type="project" value="TreeGrafter"/>
</dbReference>
<keyword evidence="2" id="KW-0479">Metal-binding</keyword>
<comment type="caution">
    <text evidence="9">The sequence shown here is derived from an EMBL/GenBank/DDBJ whole genome shotgun (WGS) entry which is preliminary data.</text>
</comment>
<keyword evidence="3 6" id="KW-0378">Hydrolase</keyword>
<keyword evidence="1 6" id="KW-0645">Protease</keyword>
<evidence type="ECO:0000313" key="9">
    <source>
        <dbReference type="EMBL" id="TDO94338.1"/>
    </source>
</evidence>
<evidence type="ECO:0000256" key="6">
    <source>
        <dbReference type="RuleBase" id="RU003983"/>
    </source>
</evidence>
<dbReference type="InterPro" id="IPR001915">
    <property type="entry name" value="Peptidase_M48"/>
</dbReference>
<feature type="chain" id="PRO_5038721357" evidence="7">
    <location>
        <begin position="28"/>
        <end position="407"/>
    </location>
</feature>
<dbReference type="GO" id="GO:0046872">
    <property type="term" value="F:metal ion binding"/>
    <property type="evidence" value="ECO:0007669"/>
    <property type="project" value="UniProtKB-KW"/>
</dbReference>
<evidence type="ECO:0000259" key="8">
    <source>
        <dbReference type="Pfam" id="PF01435"/>
    </source>
</evidence>
<comment type="cofactor">
    <cofactor evidence="6">
        <name>Zn(2+)</name>
        <dbReference type="ChEBI" id="CHEBI:29105"/>
    </cofactor>
    <text evidence="6">Binds 1 zinc ion per subunit.</text>
</comment>
<dbReference type="OrthoDB" id="9810445at2"/>
<dbReference type="GO" id="GO:0016020">
    <property type="term" value="C:membrane"/>
    <property type="evidence" value="ECO:0007669"/>
    <property type="project" value="TreeGrafter"/>
</dbReference>
<dbReference type="InterPro" id="IPR051156">
    <property type="entry name" value="Mito/Outer_Membr_Metalloprot"/>
</dbReference>
<dbReference type="AlphaFoldDB" id="A0A4R6LZK7"/>
<evidence type="ECO:0000256" key="1">
    <source>
        <dbReference type="ARBA" id="ARBA00022670"/>
    </source>
</evidence>
<dbReference type="RefSeq" id="WP_133513980.1">
    <property type="nucleotide sequence ID" value="NZ_SNWX01000003.1"/>
</dbReference>
<dbReference type="Proteomes" id="UP000295064">
    <property type="component" value="Unassembled WGS sequence"/>
</dbReference>
<keyword evidence="4 6" id="KW-0862">Zinc</keyword>
<dbReference type="PANTHER" id="PTHR22726">
    <property type="entry name" value="METALLOENDOPEPTIDASE OMA1"/>
    <property type="match status" value="1"/>
</dbReference>
<accession>A0A4R6LZK7</accession>
<dbReference type="Pfam" id="PF01435">
    <property type="entry name" value="Peptidase_M48"/>
    <property type="match status" value="1"/>
</dbReference>
<comment type="similarity">
    <text evidence="6">Belongs to the peptidase M48 family.</text>
</comment>
<sequence length="407" mass="47429">MKRINLSSNKFLIVVLTVFLVTTAAFTASAFSEYEEDVAARLYEDLDQKYRITEFKAGSLEYKTLQRLEANIIKSGFKDEEFKLHHIHDQLINAYYIGNGNIMLFEGLLEKLKTEDQLAGLVAHEMGHAVNKHLTEDLKRNLELSILNLLFNQFTDNEYQTMTNVAQNLIANGYSREQEQESDIYAVDLMMRSGYDPQGLIELMKIFKENTNSFKLLEFTQTHPIPESRIEYLEAYIAQKKAKTGSENSNSAGQNNTQKQPIMVKRQKFENDLLVFTYPEGWEFSQEKAVKEEIKFRYQLEAEKVKGEIFLQDLSGKTFMETSRKYFNYAAITAAENGFEVERRNLSTEQLDIYQLQLQRKEELSLKYFINQKNEQQMLKLSFEITGSSKLQQRKLIEQLINSIKFK</sequence>